<gene>
    <name evidence="3" type="ORF">OC842_002835</name>
</gene>
<protein>
    <recommendedName>
        <fullName evidence="2">DUF6589 domain-containing protein</fullName>
    </recommendedName>
</protein>
<evidence type="ECO:0000313" key="3">
    <source>
        <dbReference type="EMBL" id="KAK0533874.1"/>
    </source>
</evidence>
<organism evidence="3 4">
    <name type="scientific">Tilletia horrida</name>
    <dbReference type="NCBI Taxonomy" id="155126"/>
    <lineage>
        <taxon>Eukaryota</taxon>
        <taxon>Fungi</taxon>
        <taxon>Dikarya</taxon>
        <taxon>Basidiomycota</taxon>
        <taxon>Ustilaginomycotina</taxon>
        <taxon>Exobasidiomycetes</taxon>
        <taxon>Tilletiales</taxon>
        <taxon>Tilletiaceae</taxon>
        <taxon>Tilletia</taxon>
    </lineage>
</organism>
<evidence type="ECO:0000256" key="1">
    <source>
        <dbReference type="SAM" id="MobiDB-lite"/>
    </source>
</evidence>
<dbReference type="Pfam" id="PF20231">
    <property type="entry name" value="DUF6589"/>
    <property type="match status" value="2"/>
</dbReference>
<proteinExistence type="predicted"/>
<dbReference type="AlphaFoldDB" id="A0AAN6GCX8"/>
<reference evidence="3" key="1">
    <citation type="journal article" date="2023" name="PhytoFront">
        <title>Draft Genome Resources of Seven Strains of Tilletia horrida, Causal Agent of Kernel Smut of Rice.</title>
        <authorList>
            <person name="Khanal S."/>
            <person name="Antony Babu S."/>
            <person name="Zhou X.G."/>
        </authorList>
    </citation>
    <scope>NUCLEOTIDE SEQUENCE</scope>
    <source>
        <strain evidence="3">TX3</strain>
    </source>
</reference>
<comment type="caution">
    <text evidence="3">The sequence shown here is derived from an EMBL/GenBank/DDBJ whole genome shotgun (WGS) entry which is preliminary data.</text>
</comment>
<dbReference type="InterPro" id="IPR046496">
    <property type="entry name" value="DUF6589"/>
</dbReference>
<evidence type="ECO:0000313" key="4">
    <source>
        <dbReference type="Proteomes" id="UP001176521"/>
    </source>
</evidence>
<accession>A0AAN6GCX8</accession>
<sequence>MPHTHMADTSSQALHAQRVDGVFQELSRNNINFGKFVLGTLRSKSSEIRSVITKWMRLSNSIEAQLMDDGSSGRKYGPENLLNTLVEEVRSRGDSAGIKRMNKAILQLAAPVLEEEMRCFCEEDAAFLRVPSTDVETSARLPESLPRMMDLYRSKLPALFSLFAGLIDQDAATPTNDEAEAPQVDTAQGEPHSLGKAERMLIGVYLAVTDAPDTVKALLHHCGLSVSQPTIRSALESISDAALPSARRLMEDKSLIKVFLFDNINIYMRRRQTRLTDYNTAAALTMRTMYTLPSFCSPADLTRKHVEQLQNGNRAHVSVEDVMPDDTFLERSAVISIATHLLPLVHSTKRQCTAMRKALAAMKERHAEDVIEPEASTFVSLKLLREDEGKLEGLQSVLTETVQELGMVGEGQEMEPLLVAGDLLTVRNTLAVQDAGTYEKANTVHKLDFIWPISGPWHLEQSWVYLIFATPLFNEAWDFAQQVWTGRLRAMLQTQLDRQTSAGKKWAPSSKNFFRMCRRLYRRYFTAQAVEQAREVAATKHGDIGRMRSAEKFMGMAFIGGGHHNYAHLIFDRILADKELPAATSRLLRVAQLVNRTGKAGLFEGADHYQETLNKEIQKADMSRSSHHILDRLEDRLSAIADNARRVKNAVSEAWDIPTYDRVRKGKDAELDIAQISRLTLDPHLFDLVPERRIGEAAAVTAPHGKGQGTSKAEARKDAEAGSPPYRAVDVLSRGYVKVRKGALARWQSRSTGMEIRQLLLETLAADDADDFAALTSGADTVQAEQAGSRVSTEFRTQRWQTRVEELWEEEMVEEDDE</sequence>
<name>A0AAN6GCX8_9BASI</name>
<keyword evidence="4" id="KW-1185">Reference proteome</keyword>
<dbReference type="EMBL" id="JAPDMQ010000128">
    <property type="protein sequence ID" value="KAK0533874.1"/>
    <property type="molecule type" value="Genomic_DNA"/>
</dbReference>
<feature type="region of interest" description="Disordered" evidence="1">
    <location>
        <begin position="701"/>
        <end position="721"/>
    </location>
</feature>
<feature type="domain" description="DUF6589" evidence="2">
    <location>
        <begin position="537"/>
        <end position="656"/>
    </location>
</feature>
<dbReference type="Proteomes" id="UP001176521">
    <property type="component" value="Unassembled WGS sequence"/>
</dbReference>
<feature type="domain" description="DUF6589" evidence="2">
    <location>
        <begin position="320"/>
        <end position="470"/>
    </location>
</feature>
<evidence type="ECO:0000259" key="2">
    <source>
        <dbReference type="Pfam" id="PF20231"/>
    </source>
</evidence>